<proteinExistence type="predicted"/>
<dbReference type="AlphaFoldDB" id="A0A1D1UTA7"/>
<organism evidence="1 2">
    <name type="scientific">Ramazzottius varieornatus</name>
    <name type="common">Water bear</name>
    <name type="synonym">Tardigrade</name>
    <dbReference type="NCBI Taxonomy" id="947166"/>
    <lineage>
        <taxon>Eukaryota</taxon>
        <taxon>Metazoa</taxon>
        <taxon>Ecdysozoa</taxon>
        <taxon>Tardigrada</taxon>
        <taxon>Eutardigrada</taxon>
        <taxon>Parachela</taxon>
        <taxon>Hypsibioidea</taxon>
        <taxon>Ramazzottiidae</taxon>
        <taxon>Ramazzottius</taxon>
    </lineage>
</organism>
<dbReference type="EMBL" id="BDGG01000001">
    <property type="protein sequence ID" value="GAU90487.1"/>
    <property type="molecule type" value="Genomic_DNA"/>
</dbReference>
<sequence>MMDSDLTNGKELVWDFTVVDKLTKPYVCELSEKIGAAAQDAEERKIMKYQENRLAATFRSVGVCHMRILRTSCD</sequence>
<evidence type="ECO:0000313" key="2">
    <source>
        <dbReference type="Proteomes" id="UP000186922"/>
    </source>
</evidence>
<name>A0A1D1UTA7_RAMVA</name>
<protein>
    <submittedName>
        <fullName evidence="1">Uncharacterized protein</fullName>
    </submittedName>
</protein>
<accession>A0A1D1UTA7</accession>
<keyword evidence="2" id="KW-1185">Reference proteome</keyword>
<comment type="caution">
    <text evidence="1">The sequence shown here is derived from an EMBL/GenBank/DDBJ whole genome shotgun (WGS) entry which is preliminary data.</text>
</comment>
<evidence type="ECO:0000313" key="1">
    <source>
        <dbReference type="EMBL" id="GAU90487.1"/>
    </source>
</evidence>
<reference evidence="1 2" key="1">
    <citation type="journal article" date="2016" name="Nat. Commun.">
        <title>Extremotolerant tardigrade genome and improved radiotolerance of human cultured cells by tardigrade-unique protein.</title>
        <authorList>
            <person name="Hashimoto T."/>
            <person name="Horikawa D.D."/>
            <person name="Saito Y."/>
            <person name="Kuwahara H."/>
            <person name="Kozuka-Hata H."/>
            <person name="Shin-I T."/>
            <person name="Minakuchi Y."/>
            <person name="Ohishi K."/>
            <person name="Motoyama A."/>
            <person name="Aizu T."/>
            <person name="Enomoto A."/>
            <person name="Kondo K."/>
            <person name="Tanaka S."/>
            <person name="Hara Y."/>
            <person name="Koshikawa S."/>
            <person name="Sagara H."/>
            <person name="Miura T."/>
            <person name="Yokobori S."/>
            <person name="Miyagawa K."/>
            <person name="Suzuki Y."/>
            <person name="Kubo T."/>
            <person name="Oyama M."/>
            <person name="Kohara Y."/>
            <person name="Fujiyama A."/>
            <person name="Arakawa K."/>
            <person name="Katayama T."/>
            <person name="Toyoda A."/>
            <person name="Kunieda T."/>
        </authorList>
    </citation>
    <scope>NUCLEOTIDE SEQUENCE [LARGE SCALE GENOMIC DNA]</scope>
    <source>
        <strain evidence="1 2">YOKOZUNA-1</strain>
    </source>
</reference>
<dbReference type="Proteomes" id="UP000186922">
    <property type="component" value="Unassembled WGS sequence"/>
</dbReference>
<gene>
    <name evidence="1" type="primary">RvY_02894-1</name>
    <name evidence="1" type="synonym">RvY_02894.1</name>
    <name evidence="1" type="ORF">RvY_02894</name>
</gene>